<evidence type="ECO:0000313" key="4">
    <source>
        <dbReference type="Proteomes" id="UP001163283"/>
    </source>
</evidence>
<dbReference type="EMBL" id="CP087781">
    <property type="protein sequence ID" value="UZA51434.1"/>
    <property type="molecule type" value="Genomic_DNA"/>
</dbReference>
<dbReference type="Gene3D" id="1.25.40.10">
    <property type="entry name" value="Tetratricopeptide repeat domain"/>
    <property type="match status" value="1"/>
</dbReference>
<dbReference type="GeneID" id="77189728"/>
<keyword evidence="5" id="KW-1185">Reference proteome</keyword>
<protein>
    <submittedName>
        <fullName evidence="3">Tetratricopeptide repeat protein</fullName>
    </submittedName>
</protein>
<evidence type="ECO:0000313" key="5">
    <source>
        <dbReference type="Proteomes" id="UP001163632"/>
    </source>
</evidence>
<dbReference type="Proteomes" id="UP001163632">
    <property type="component" value="Chromosome"/>
</dbReference>
<dbReference type="InterPro" id="IPR011990">
    <property type="entry name" value="TPR-like_helical_dom_sf"/>
</dbReference>
<dbReference type="EMBL" id="CP087830">
    <property type="protein sequence ID" value="UZA03438.1"/>
    <property type="molecule type" value="Genomic_DNA"/>
</dbReference>
<evidence type="ECO:0000313" key="2">
    <source>
        <dbReference type="EMBL" id="UZA03438.1"/>
    </source>
</evidence>
<dbReference type="InterPro" id="IPR057556">
    <property type="entry name" value="TPR_Slam"/>
</dbReference>
<proteinExistence type="predicted"/>
<dbReference type="RefSeq" id="WP_078275283.1">
    <property type="nucleotide sequence ID" value="NZ_CP030241.1"/>
</dbReference>
<feature type="domain" description="Surface lipoprotein assembly modifier N-terminal TPR repeats region" evidence="1">
    <location>
        <begin position="53"/>
        <end position="154"/>
    </location>
</feature>
<evidence type="ECO:0000259" key="1">
    <source>
        <dbReference type="Pfam" id="PF24575"/>
    </source>
</evidence>
<dbReference type="SUPFAM" id="SSF48452">
    <property type="entry name" value="TPR-like"/>
    <property type="match status" value="1"/>
</dbReference>
<name>A0AAQ2Q3B8_MORBO</name>
<accession>A0AAQ2Q3B8</accession>
<gene>
    <name evidence="2" type="ORF">LP092_01335</name>
    <name evidence="3" type="ORF">LP129_13265</name>
</gene>
<organism evidence="3 4">
    <name type="scientific">Moraxella bovis</name>
    <dbReference type="NCBI Taxonomy" id="476"/>
    <lineage>
        <taxon>Bacteria</taxon>
        <taxon>Pseudomonadati</taxon>
        <taxon>Pseudomonadota</taxon>
        <taxon>Gammaproteobacteria</taxon>
        <taxon>Moraxellales</taxon>
        <taxon>Moraxellaceae</taxon>
        <taxon>Moraxella</taxon>
    </lineage>
</organism>
<evidence type="ECO:0000313" key="3">
    <source>
        <dbReference type="EMBL" id="UZA51434.1"/>
    </source>
</evidence>
<dbReference type="Pfam" id="PF24575">
    <property type="entry name" value="TPR_Slam"/>
    <property type="match status" value="1"/>
</dbReference>
<dbReference type="AlphaFoldDB" id="A0AAQ2Q3B8"/>
<reference evidence="3 4" key="1">
    <citation type="journal article" date="2022" name="BMC Microbiol.">
        <title>Whole genome sequencing of Moraxella bovis strains from North America reveals two genotypes with different genetic determinants.</title>
        <authorList>
            <person name="Wynn E.L."/>
            <person name="Hille M.M."/>
            <person name="Loy J.D."/>
            <person name="Schuller G."/>
            <person name="Kuhn K.L."/>
            <person name="Dickey A.M."/>
            <person name="Bono J.L."/>
            <person name="Clawson M.L."/>
        </authorList>
    </citation>
    <scope>NUCLEOTIDE SEQUENCE [LARGE SCALE GENOMIC DNA]</scope>
    <source>
        <strain evidence="2">SAM102599</strain>
        <strain evidence="3 4">SAM57978</strain>
    </source>
</reference>
<dbReference type="KEGG" id="mboi:DQF64_13120"/>
<sequence>MNKTALSLTMAVGILMKNATANVCHQGDLVYYGTDDFISQQKLLQLNNANHDIDVEYLPENPMTHEETIDLYLQTGSWQSLAGYLDWYETQLNHDIVLLNFTWAMVHRANRESHLAIPLYQKILQDNPDYIFVRYAYAQALFENKRHKEAKQEFDKLPLSKFSPDTQRKIQAYQQHILNAQKIQTGIELNYEKSDNINQVSADPVVIIDGRVFQKNESSLPKKDTSIHYGLSFDK</sequence>
<dbReference type="Proteomes" id="UP001163283">
    <property type="component" value="Chromosome"/>
</dbReference>